<sequence>MRLLQIAVPIGKRGAVESTLEDAGIDYALTDETSRRDYSALVFVPTGPEDVEALVDDLREIGVQEDGYVLISELEAVLADEFERQQRNSPASADDDETNGRIAREELRARAAEIAPATPNYVLFTVVSTVIATAGLLMNSAAVVVGSMVIAPLIGPAIAASVGSILDDNDLFRTSVRAQFLGLLVAVGSATVFAAIVRLTMLPDLEIQLVEQVAERVNPGALALVVALGAGVAGTVSLTSTTSVALVGVAIAVALIPPAATVGLGIAYGDATAAISAGILVCLNVLSINLASLGTLWMQGYRPDHWFAEQAARRAVVRRAALLGIAVLVLSSALAVTTINVSGNAEFDRTVADAASETDARVLSIDVEYRTDLFLRHPTTVTVRTVGGTGSAAELRERIESRTDRDITVIVLREDGDVSTAERLQSPTAEPRSMRNVRPHPVAA</sequence>
<dbReference type="PATRIC" id="fig|1227496.3.peg.2216"/>
<dbReference type="AlphaFoldDB" id="L9Y314"/>
<evidence type="ECO:0008006" key="5">
    <source>
        <dbReference type="Google" id="ProtNLM"/>
    </source>
</evidence>
<feature type="transmembrane region" description="Helical" evidence="2">
    <location>
        <begin position="274"/>
        <end position="299"/>
    </location>
</feature>
<accession>L9Y314</accession>
<dbReference type="PANTHER" id="PTHR20992:SF9">
    <property type="entry name" value="AT15442P-RELATED"/>
    <property type="match status" value="1"/>
</dbReference>
<dbReference type="InterPro" id="IPR005240">
    <property type="entry name" value="DUF389"/>
</dbReference>
<feature type="transmembrane region" description="Helical" evidence="2">
    <location>
        <begin position="245"/>
        <end position="268"/>
    </location>
</feature>
<keyword evidence="4" id="KW-1185">Reference proteome</keyword>
<keyword evidence="2" id="KW-1133">Transmembrane helix</keyword>
<reference evidence="3 4" key="1">
    <citation type="journal article" date="2014" name="PLoS Genet.">
        <title>Phylogenetically driven sequencing of extremely halophilic archaea reveals strategies for static and dynamic osmo-response.</title>
        <authorList>
            <person name="Becker E.A."/>
            <person name="Seitzer P.M."/>
            <person name="Tritt A."/>
            <person name="Larsen D."/>
            <person name="Krusor M."/>
            <person name="Yao A.I."/>
            <person name="Wu D."/>
            <person name="Madern D."/>
            <person name="Eisen J.A."/>
            <person name="Darling A.E."/>
            <person name="Facciotti M.T."/>
        </authorList>
    </citation>
    <scope>NUCLEOTIDE SEQUENCE [LARGE SCALE GENOMIC DNA]</scope>
    <source>
        <strain evidence="3 4">JCM 10478</strain>
    </source>
</reference>
<dbReference type="Pfam" id="PF04087">
    <property type="entry name" value="DUF389"/>
    <property type="match status" value="1"/>
</dbReference>
<dbReference type="NCBIfam" id="TIGR00341">
    <property type="entry name" value="TIGR00341 family protein"/>
    <property type="match status" value="1"/>
</dbReference>
<protein>
    <recommendedName>
        <fullName evidence="5">TIGR00341 family protein</fullName>
    </recommendedName>
</protein>
<evidence type="ECO:0000313" key="3">
    <source>
        <dbReference type="EMBL" id="ELY67278.1"/>
    </source>
</evidence>
<gene>
    <name evidence="3" type="ORF">C489_10963</name>
</gene>
<feature type="transmembrane region" description="Helical" evidence="2">
    <location>
        <begin position="144"/>
        <end position="166"/>
    </location>
</feature>
<name>L9Y314_9EURY</name>
<feature type="transmembrane region" description="Helical" evidence="2">
    <location>
        <begin position="320"/>
        <end position="339"/>
    </location>
</feature>
<evidence type="ECO:0000256" key="1">
    <source>
        <dbReference type="SAM" id="MobiDB-lite"/>
    </source>
</evidence>
<dbReference type="STRING" id="1227496.C489_10963"/>
<evidence type="ECO:0000313" key="4">
    <source>
        <dbReference type="Proteomes" id="UP000011632"/>
    </source>
</evidence>
<dbReference type="PANTHER" id="PTHR20992">
    <property type="entry name" value="AT15442P-RELATED"/>
    <property type="match status" value="1"/>
</dbReference>
<keyword evidence="2" id="KW-0812">Transmembrane</keyword>
<comment type="caution">
    <text evidence="3">The sequence shown here is derived from an EMBL/GenBank/DDBJ whole genome shotgun (WGS) entry which is preliminary data.</text>
</comment>
<proteinExistence type="predicted"/>
<feature type="transmembrane region" description="Helical" evidence="2">
    <location>
        <begin position="120"/>
        <end position="138"/>
    </location>
</feature>
<dbReference type="EMBL" id="AOID01000030">
    <property type="protein sequence ID" value="ELY67278.1"/>
    <property type="molecule type" value="Genomic_DNA"/>
</dbReference>
<keyword evidence="2" id="KW-0472">Membrane</keyword>
<dbReference type="OrthoDB" id="3266at2157"/>
<organism evidence="3 4">
    <name type="scientific">Natrinema versiforme JCM 10478</name>
    <dbReference type="NCBI Taxonomy" id="1227496"/>
    <lineage>
        <taxon>Archaea</taxon>
        <taxon>Methanobacteriati</taxon>
        <taxon>Methanobacteriota</taxon>
        <taxon>Stenosarchaea group</taxon>
        <taxon>Halobacteria</taxon>
        <taxon>Halobacteriales</taxon>
        <taxon>Natrialbaceae</taxon>
        <taxon>Natrinema</taxon>
    </lineage>
</organism>
<dbReference type="Proteomes" id="UP000011632">
    <property type="component" value="Unassembled WGS sequence"/>
</dbReference>
<dbReference type="RefSeq" id="WP_006431272.1">
    <property type="nucleotide sequence ID" value="NZ_AOID01000030.1"/>
</dbReference>
<feature type="transmembrane region" description="Helical" evidence="2">
    <location>
        <begin position="221"/>
        <end position="238"/>
    </location>
</feature>
<feature type="transmembrane region" description="Helical" evidence="2">
    <location>
        <begin position="178"/>
        <end position="201"/>
    </location>
</feature>
<feature type="region of interest" description="Disordered" evidence="1">
    <location>
        <begin position="419"/>
        <end position="444"/>
    </location>
</feature>
<evidence type="ECO:0000256" key="2">
    <source>
        <dbReference type="SAM" id="Phobius"/>
    </source>
</evidence>